<dbReference type="Pfam" id="PF07679">
    <property type="entry name" value="I-set"/>
    <property type="match status" value="1"/>
</dbReference>
<dbReference type="PANTHER" id="PTHR35971">
    <property type="entry name" value="SI:DKEY-31G6.6"/>
    <property type="match status" value="1"/>
</dbReference>
<gene>
    <name evidence="6" type="ORF">SPARVUS_LOCUS4591828</name>
</gene>
<dbReference type="InterPro" id="IPR003599">
    <property type="entry name" value="Ig_sub"/>
</dbReference>
<proteinExistence type="predicted"/>
<keyword evidence="3" id="KW-0597">Phosphoprotein</keyword>
<evidence type="ECO:0000313" key="6">
    <source>
        <dbReference type="EMBL" id="CAI9556842.1"/>
    </source>
</evidence>
<comment type="caution">
    <text evidence="6">The sequence shown here is derived from an EMBL/GenBank/DDBJ whole genome shotgun (WGS) entry which is preliminary data.</text>
</comment>
<accession>A0ABN9C9V6</accession>
<dbReference type="InterPro" id="IPR052385">
    <property type="entry name" value="Obscurin/Obscurin-like_Reg"/>
</dbReference>
<evidence type="ECO:0000259" key="5">
    <source>
        <dbReference type="PROSITE" id="PS50835"/>
    </source>
</evidence>
<sequence length="127" mass="14613">MAAHLMMQEHTYTCDAKDFKTSAFLNVEPPFVEFSKPLTDLEVKEKETARFECEISRESAKVRWFKDGVEIRKGKKYDIISKGVTRTLVVNKCVFDDEAEYTCESKMARTSGLLTVIEEEAIFTKNL</sequence>
<feature type="domain" description="Ig-like" evidence="5">
    <location>
        <begin position="29"/>
        <end position="115"/>
    </location>
</feature>
<name>A0ABN9C9V6_9NEOB</name>
<dbReference type="Proteomes" id="UP001162483">
    <property type="component" value="Unassembled WGS sequence"/>
</dbReference>
<dbReference type="PROSITE" id="PS50835">
    <property type="entry name" value="IG_LIKE"/>
    <property type="match status" value="1"/>
</dbReference>
<protein>
    <recommendedName>
        <fullName evidence="5">Ig-like domain-containing protein</fullName>
    </recommendedName>
</protein>
<evidence type="ECO:0000256" key="1">
    <source>
        <dbReference type="ARBA" id="ARBA00004496"/>
    </source>
</evidence>
<dbReference type="PANTHER" id="PTHR35971:SF5">
    <property type="entry name" value="OBSCURIN LIKE CYTOSKELETAL ADAPTOR 1"/>
    <property type="match status" value="1"/>
</dbReference>
<dbReference type="InterPro" id="IPR036179">
    <property type="entry name" value="Ig-like_dom_sf"/>
</dbReference>
<keyword evidence="2" id="KW-0963">Cytoplasm</keyword>
<dbReference type="SUPFAM" id="SSF48726">
    <property type="entry name" value="Immunoglobulin"/>
    <property type="match status" value="1"/>
</dbReference>
<evidence type="ECO:0000256" key="3">
    <source>
        <dbReference type="ARBA" id="ARBA00022553"/>
    </source>
</evidence>
<keyword evidence="7" id="KW-1185">Reference proteome</keyword>
<dbReference type="InterPro" id="IPR013783">
    <property type="entry name" value="Ig-like_fold"/>
</dbReference>
<feature type="non-terminal residue" evidence="6">
    <location>
        <position position="127"/>
    </location>
</feature>
<organism evidence="6 7">
    <name type="scientific">Staurois parvus</name>
    <dbReference type="NCBI Taxonomy" id="386267"/>
    <lineage>
        <taxon>Eukaryota</taxon>
        <taxon>Metazoa</taxon>
        <taxon>Chordata</taxon>
        <taxon>Craniata</taxon>
        <taxon>Vertebrata</taxon>
        <taxon>Euteleostomi</taxon>
        <taxon>Amphibia</taxon>
        <taxon>Batrachia</taxon>
        <taxon>Anura</taxon>
        <taxon>Neobatrachia</taxon>
        <taxon>Ranoidea</taxon>
        <taxon>Ranidae</taxon>
        <taxon>Staurois</taxon>
    </lineage>
</organism>
<dbReference type="EMBL" id="CATNWA010008786">
    <property type="protein sequence ID" value="CAI9556842.1"/>
    <property type="molecule type" value="Genomic_DNA"/>
</dbReference>
<keyword evidence="4" id="KW-1015">Disulfide bond</keyword>
<dbReference type="InterPro" id="IPR007110">
    <property type="entry name" value="Ig-like_dom"/>
</dbReference>
<evidence type="ECO:0000256" key="4">
    <source>
        <dbReference type="ARBA" id="ARBA00023157"/>
    </source>
</evidence>
<evidence type="ECO:0000256" key="2">
    <source>
        <dbReference type="ARBA" id="ARBA00022490"/>
    </source>
</evidence>
<evidence type="ECO:0000313" key="7">
    <source>
        <dbReference type="Proteomes" id="UP001162483"/>
    </source>
</evidence>
<comment type="subcellular location">
    <subcellularLocation>
        <location evidence="1">Cytoplasm</location>
    </subcellularLocation>
</comment>
<dbReference type="SMART" id="SM00409">
    <property type="entry name" value="IG"/>
    <property type="match status" value="1"/>
</dbReference>
<dbReference type="InterPro" id="IPR013098">
    <property type="entry name" value="Ig_I-set"/>
</dbReference>
<reference evidence="6" key="1">
    <citation type="submission" date="2023-05" db="EMBL/GenBank/DDBJ databases">
        <authorList>
            <person name="Stuckert A."/>
        </authorList>
    </citation>
    <scope>NUCLEOTIDE SEQUENCE</scope>
</reference>
<dbReference type="Gene3D" id="2.60.40.10">
    <property type="entry name" value="Immunoglobulins"/>
    <property type="match status" value="1"/>
</dbReference>